<dbReference type="Pfam" id="PF01594">
    <property type="entry name" value="AI-2E_transport"/>
    <property type="match status" value="1"/>
</dbReference>
<accession>A0A366FBD0</accession>
<dbReference type="Proteomes" id="UP000253529">
    <property type="component" value="Unassembled WGS sequence"/>
</dbReference>
<evidence type="ECO:0000256" key="4">
    <source>
        <dbReference type="ARBA" id="ARBA00022989"/>
    </source>
</evidence>
<keyword evidence="3 6" id="KW-0812">Transmembrane</keyword>
<evidence type="ECO:0000256" key="6">
    <source>
        <dbReference type="SAM" id="Phobius"/>
    </source>
</evidence>
<comment type="caution">
    <text evidence="7">The sequence shown here is derived from an EMBL/GenBank/DDBJ whole genome shotgun (WGS) entry which is preliminary data.</text>
</comment>
<comment type="subcellular location">
    <subcellularLocation>
        <location evidence="1">Membrane</location>
        <topology evidence="1">Multi-pass membrane protein</topology>
    </subcellularLocation>
</comment>
<sequence>MTSDSVSRASLAIVAAVALAAAAYFADTVFAPLTLALFIIALVWPFQRWLQSRIPALLALAVTMTLTVLAMLVFASLAAWGFGRVGRSLIADSARYQAIYDAVVDWLDGHGVSVAGLWAEHFNWSWLLRGAQQITGRVNTTLGFWIITLVYVILGLMEVEDADRKLRAYLSPDTARVVAGAAADTARKFRKYMQVRTLMSVATGLLVWAFAAATGLQFALEWGVIAFVLNYIPFIGPFIATLFPTLLAMAQFATWQAALGVFVCLNVIQFVIGSYVEPRVSGAVLAISPSVVLLVLFFWTFLWGLYGAFIGVPIAIAVLTVCEHAPSTRWIADLLGGPLPGGVREKAPARR</sequence>
<evidence type="ECO:0000256" key="1">
    <source>
        <dbReference type="ARBA" id="ARBA00004141"/>
    </source>
</evidence>
<name>A0A366FBD0_9HYPH</name>
<keyword evidence="5 6" id="KW-0472">Membrane</keyword>
<gene>
    <name evidence="7" type="ORF">DFR50_11591</name>
</gene>
<evidence type="ECO:0000256" key="2">
    <source>
        <dbReference type="ARBA" id="ARBA00009773"/>
    </source>
</evidence>
<dbReference type="GO" id="GO:0016020">
    <property type="term" value="C:membrane"/>
    <property type="evidence" value="ECO:0007669"/>
    <property type="project" value="UniProtKB-SubCell"/>
</dbReference>
<dbReference type="PANTHER" id="PTHR21716:SF64">
    <property type="entry name" value="AI-2 TRANSPORT PROTEIN TQSA"/>
    <property type="match status" value="1"/>
</dbReference>
<dbReference type="EMBL" id="QNRK01000015">
    <property type="protein sequence ID" value="RBP11984.1"/>
    <property type="molecule type" value="Genomic_DNA"/>
</dbReference>
<comment type="similarity">
    <text evidence="2">Belongs to the autoinducer-2 exporter (AI-2E) (TC 2.A.86) family.</text>
</comment>
<feature type="transmembrane region" description="Helical" evidence="6">
    <location>
        <begin position="142"/>
        <end position="159"/>
    </location>
</feature>
<evidence type="ECO:0000313" key="8">
    <source>
        <dbReference type="Proteomes" id="UP000253529"/>
    </source>
</evidence>
<proteinExistence type="inferred from homology"/>
<reference evidence="7 8" key="1">
    <citation type="submission" date="2018-06" db="EMBL/GenBank/DDBJ databases">
        <title>Genomic Encyclopedia of Type Strains, Phase IV (KMG-IV): sequencing the most valuable type-strain genomes for metagenomic binning, comparative biology and taxonomic classification.</title>
        <authorList>
            <person name="Goeker M."/>
        </authorList>
    </citation>
    <scope>NUCLEOTIDE SEQUENCE [LARGE SCALE GENOMIC DNA]</scope>
    <source>
        <strain evidence="7 8">DSM 24875</strain>
    </source>
</reference>
<dbReference type="OrthoDB" id="9799225at2"/>
<evidence type="ECO:0000256" key="3">
    <source>
        <dbReference type="ARBA" id="ARBA00022692"/>
    </source>
</evidence>
<feature type="transmembrane region" description="Helical" evidence="6">
    <location>
        <begin position="296"/>
        <end position="321"/>
    </location>
</feature>
<dbReference type="RefSeq" id="WP_113890039.1">
    <property type="nucleotide sequence ID" value="NZ_QNRK01000015.1"/>
</dbReference>
<feature type="transmembrane region" description="Helical" evidence="6">
    <location>
        <begin position="56"/>
        <end position="82"/>
    </location>
</feature>
<dbReference type="GO" id="GO:0055085">
    <property type="term" value="P:transmembrane transport"/>
    <property type="evidence" value="ECO:0007669"/>
    <property type="project" value="TreeGrafter"/>
</dbReference>
<evidence type="ECO:0000313" key="7">
    <source>
        <dbReference type="EMBL" id="RBP11984.1"/>
    </source>
</evidence>
<protein>
    <submittedName>
        <fullName evidence="7">Putative PurR-regulated permease PerM</fullName>
    </submittedName>
</protein>
<evidence type="ECO:0000256" key="5">
    <source>
        <dbReference type="ARBA" id="ARBA00023136"/>
    </source>
</evidence>
<feature type="transmembrane region" description="Helical" evidence="6">
    <location>
        <begin position="12"/>
        <end position="44"/>
    </location>
</feature>
<dbReference type="InterPro" id="IPR002549">
    <property type="entry name" value="AI-2E-like"/>
</dbReference>
<keyword evidence="4 6" id="KW-1133">Transmembrane helix</keyword>
<dbReference type="AlphaFoldDB" id="A0A366FBD0"/>
<feature type="transmembrane region" description="Helical" evidence="6">
    <location>
        <begin position="197"/>
        <end position="216"/>
    </location>
</feature>
<feature type="transmembrane region" description="Helical" evidence="6">
    <location>
        <begin position="255"/>
        <end position="276"/>
    </location>
</feature>
<keyword evidence="8" id="KW-1185">Reference proteome</keyword>
<dbReference type="PANTHER" id="PTHR21716">
    <property type="entry name" value="TRANSMEMBRANE PROTEIN"/>
    <property type="match status" value="1"/>
</dbReference>
<organism evidence="7 8">
    <name type="scientific">Roseiarcus fermentans</name>
    <dbReference type="NCBI Taxonomy" id="1473586"/>
    <lineage>
        <taxon>Bacteria</taxon>
        <taxon>Pseudomonadati</taxon>
        <taxon>Pseudomonadota</taxon>
        <taxon>Alphaproteobacteria</taxon>
        <taxon>Hyphomicrobiales</taxon>
        <taxon>Roseiarcaceae</taxon>
        <taxon>Roseiarcus</taxon>
    </lineage>
</organism>
<feature type="transmembrane region" description="Helical" evidence="6">
    <location>
        <begin position="222"/>
        <end position="243"/>
    </location>
</feature>